<feature type="transmembrane region" description="Helical" evidence="7">
    <location>
        <begin position="459"/>
        <end position="478"/>
    </location>
</feature>
<dbReference type="Pfam" id="PF12794">
    <property type="entry name" value="MscS_TM"/>
    <property type="match status" value="1"/>
</dbReference>
<dbReference type="Gene3D" id="1.10.287.1260">
    <property type="match status" value="1"/>
</dbReference>
<feature type="transmembrane region" description="Helical" evidence="7">
    <location>
        <begin position="688"/>
        <end position="715"/>
    </location>
</feature>
<dbReference type="SUPFAM" id="SSF50182">
    <property type="entry name" value="Sm-like ribonucleoproteins"/>
    <property type="match status" value="1"/>
</dbReference>
<dbReference type="Proteomes" id="UP000315010">
    <property type="component" value="Unassembled WGS sequence"/>
</dbReference>
<feature type="region of interest" description="Disordered" evidence="6">
    <location>
        <begin position="61"/>
        <end position="142"/>
    </location>
</feature>
<reference evidence="10 11" key="1">
    <citation type="submission" date="2019-02" db="EMBL/GenBank/DDBJ databases">
        <title>Deep-cultivation of Planctomycetes and their phenomic and genomic characterization uncovers novel biology.</title>
        <authorList>
            <person name="Wiegand S."/>
            <person name="Jogler M."/>
            <person name="Boedeker C."/>
            <person name="Pinto D."/>
            <person name="Vollmers J."/>
            <person name="Rivas-Marin E."/>
            <person name="Kohn T."/>
            <person name="Peeters S.H."/>
            <person name="Heuer A."/>
            <person name="Rast P."/>
            <person name="Oberbeckmann S."/>
            <person name="Bunk B."/>
            <person name="Jeske O."/>
            <person name="Meyerdierks A."/>
            <person name="Storesund J.E."/>
            <person name="Kallscheuer N."/>
            <person name="Luecker S."/>
            <person name="Lage O.M."/>
            <person name="Pohl T."/>
            <person name="Merkel B.J."/>
            <person name="Hornburger P."/>
            <person name="Mueller R.-W."/>
            <person name="Bruemmer F."/>
            <person name="Labrenz M."/>
            <person name="Spormann A.M."/>
            <person name="Op Den Camp H."/>
            <person name="Overmann J."/>
            <person name="Amann R."/>
            <person name="Jetten M.S.M."/>
            <person name="Mascher T."/>
            <person name="Medema M.H."/>
            <person name="Devos D.P."/>
            <person name="Kaster A.-K."/>
            <person name="Ovreas L."/>
            <person name="Rohde M."/>
            <person name="Galperin M.Y."/>
            <person name="Jogler C."/>
        </authorList>
    </citation>
    <scope>NUCLEOTIDE SEQUENCE [LARGE SCALE GENOMIC DNA]</scope>
    <source>
        <strain evidence="10 11">CA13</strain>
    </source>
</reference>
<keyword evidence="4 7" id="KW-1133">Transmembrane helix</keyword>
<dbReference type="Gene3D" id="2.30.30.60">
    <property type="match status" value="1"/>
</dbReference>
<accession>A0A5C5ZB35</accession>
<evidence type="ECO:0000256" key="4">
    <source>
        <dbReference type="ARBA" id="ARBA00022989"/>
    </source>
</evidence>
<dbReference type="InterPro" id="IPR023408">
    <property type="entry name" value="MscS_beta-dom_sf"/>
</dbReference>
<feature type="transmembrane region" description="Helical" evidence="7">
    <location>
        <begin position="655"/>
        <end position="676"/>
    </location>
</feature>
<feature type="transmembrane region" description="Helical" evidence="7">
    <location>
        <begin position="856"/>
        <end position="877"/>
    </location>
</feature>
<dbReference type="RefSeq" id="WP_419194922.1">
    <property type="nucleotide sequence ID" value="NZ_SJPJ01000001.1"/>
</dbReference>
<keyword evidence="11" id="KW-1185">Reference proteome</keyword>
<dbReference type="PANTHER" id="PTHR30347:SF1">
    <property type="entry name" value="MECHANOSENSITIVE CHANNEL MSCK"/>
    <property type="match status" value="1"/>
</dbReference>
<feature type="compositionally biased region" description="Polar residues" evidence="6">
    <location>
        <begin position="159"/>
        <end position="186"/>
    </location>
</feature>
<proteinExistence type="predicted"/>
<feature type="compositionally biased region" description="Polar residues" evidence="6">
    <location>
        <begin position="61"/>
        <end position="120"/>
    </location>
</feature>
<protein>
    <submittedName>
        <fullName evidence="10">Putative MscS family protein.1</fullName>
    </submittedName>
</protein>
<feature type="compositionally biased region" description="Low complexity" evidence="6">
    <location>
        <begin position="122"/>
        <end position="134"/>
    </location>
</feature>
<feature type="transmembrane region" description="Helical" evidence="7">
    <location>
        <begin position="883"/>
        <end position="903"/>
    </location>
</feature>
<dbReference type="AlphaFoldDB" id="A0A5C5ZB35"/>
<feature type="region of interest" description="Disordered" evidence="6">
    <location>
        <begin position="159"/>
        <end position="188"/>
    </location>
</feature>
<comment type="caution">
    <text evidence="10">The sequence shown here is derived from an EMBL/GenBank/DDBJ whole genome shotgun (WGS) entry which is preliminary data.</text>
</comment>
<evidence type="ECO:0000313" key="11">
    <source>
        <dbReference type="Proteomes" id="UP000315010"/>
    </source>
</evidence>
<dbReference type="InterPro" id="IPR011066">
    <property type="entry name" value="MscS_channel_C_sf"/>
</dbReference>
<evidence type="ECO:0000259" key="9">
    <source>
        <dbReference type="Pfam" id="PF12794"/>
    </source>
</evidence>
<dbReference type="GO" id="GO:0005886">
    <property type="term" value="C:plasma membrane"/>
    <property type="evidence" value="ECO:0007669"/>
    <property type="project" value="UniProtKB-SubCell"/>
</dbReference>
<dbReference type="InterPro" id="IPR025692">
    <property type="entry name" value="MscS_IM_dom1"/>
</dbReference>
<feature type="region of interest" description="Disordered" evidence="6">
    <location>
        <begin position="1058"/>
        <end position="1096"/>
    </location>
</feature>
<feature type="transmembrane region" description="Helical" evidence="7">
    <location>
        <begin position="750"/>
        <end position="771"/>
    </location>
</feature>
<feature type="domain" description="Mechanosensitive ion channel MscS" evidence="8">
    <location>
        <begin position="901"/>
        <end position="966"/>
    </location>
</feature>
<evidence type="ECO:0000256" key="2">
    <source>
        <dbReference type="ARBA" id="ARBA00022475"/>
    </source>
</evidence>
<comment type="subcellular location">
    <subcellularLocation>
        <location evidence="1">Cell membrane</location>
        <topology evidence="1">Multi-pass membrane protein</topology>
    </subcellularLocation>
</comment>
<dbReference type="InterPro" id="IPR006685">
    <property type="entry name" value="MscS_channel_2nd"/>
</dbReference>
<keyword evidence="5 7" id="KW-0472">Membrane</keyword>
<feature type="transmembrane region" description="Helical" evidence="7">
    <location>
        <begin position="818"/>
        <end position="844"/>
    </location>
</feature>
<sequence length="1096" mass="121260">MTFRLDLTPDFDCWNDGGPISRQGVIGVAMMILVAFQSWTNRCNGQYVTYPSSYPIASQPVSSYPTNSYPTNSYPTNSYPTNSYPTNSYPTNSYPTNSYPTNSYPAEHPAQSTSVASTPVHSAASNQSTASNTTIPTTDLPRRAIAEPKLASRYDIQTGHGQSDWLNSPKTFTSQPIAPSPFTSVNDRPYQSEYDLTAIESARLSAAQFRRIAQNASGVGSEITASVATENSEFADRWALLAERYGVLSNRVHESSTRLATTTRDYEDVQAKLDHYGLTPTVGMLLRHKKEQLAHWQAHDTVTLFTNDELSRSRAEQLDIEMVHYDGSNPVEQTQQMMAANRYESSEGPNRMVGSNAAMASQIEELLRQRKLWLVALGEGYQDYRQKLGELDSSTTALHELTHDYQRLIDRQVIWIRSDDALAVDDVRKFSTGLGAFFNSKRSADFGYSLGQKWRTDPVAGIGLLAWIVLVLMIRWRAKSWLVGIGSRTRMRESTDELRKVAAGILTTVVAIAFPTILYSIARWLGEGYVSEATLNASSAFYAACLVVLSVEVPRQLFRTFGYFDKHVAVELPRRKRACTYLMLIGIGLGLAAYVITLSGLIDHGMWRGSVARFGFLASMLLVAWTFHLAFRPSGGFLEPLIEKYGGSVIHRIRLVVYLAAIGFPLAVCVLSVLGYGFTANELVKRAMITMVAVLIGGTLWSAVKILSATSWLWLTGSKQERKFDEYGEIKSERVTGTLAEHSLELKHQMAFLCQCALVVGAIASLGWLWIDVFPNVRMGNPVVWTVDDTVQQALVDASGETVMETVTETTPITAMHLLLAAATLFVAFQLASLLPGLFDALVLQRVSFDEGMEHLSLVFGRCLLFGVGCFVAGKWIGIRWQAIQWLAVGLTIGLGFGLQDIVRNLFGGIIVLFEKPARLGDLITVGKATGRVASQKLRTTVLSDEKGREVIVPNKNFVSEDVVNWMGAGRLSVIPVEVAATRDERPADLCRMLQELVIDQPDVLLSPSPQATLVCVGKSFQRIEIQAWIEEGHDASSYRSTLLKLVTKFLRENDWLAPAQPPQRPISEFAHGSTEDLHGDDPYGRKRTRSGRRSA</sequence>
<evidence type="ECO:0000256" key="3">
    <source>
        <dbReference type="ARBA" id="ARBA00022692"/>
    </source>
</evidence>
<evidence type="ECO:0000256" key="6">
    <source>
        <dbReference type="SAM" id="MobiDB-lite"/>
    </source>
</evidence>
<keyword evidence="3 7" id="KW-0812">Transmembrane</keyword>
<dbReference type="InterPro" id="IPR010920">
    <property type="entry name" value="LSM_dom_sf"/>
</dbReference>
<feature type="domain" description="Mechanosensitive ion channel inner membrane" evidence="9">
    <location>
        <begin position="461"/>
        <end position="779"/>
    </location>
</feature>
<evidence type="ECO:0000256" key="7">
    <source>
        <dbReference type="SAM" id="Phobius"/>
    </source>
</evidence>
<dbReference type="InterPro" id="IPR052702">
    <property type="entry name" value="MscS-like_channel"/>
</dbReference>
<gene>
    <name evidence="10" type="ORF">CA13_59930</name>
</gene>
<evidence type="ECO:0000313" key="10">
    <source>
        <dbReference type="EMBL" id="TWT84514.1"/>
    </source>
</evidence>
<organism evidence="10 11">
    <name type="scientific">Novipirellula herctigrandis</name>
    <dbReference type="NCBI Taxonomy" id="2527986"/>
    <lineage>
        <taxon>Bacteria</taxon>
        <taxon>Pseudomonadati</taxon>
        <taxon>Planctomycetota</taxon>
        <taxon>Planctomycetia</taxon>
        <taxon>Pirellulales</taxon>
        <taxon>Pirellulaceae</taxon>
        <taxon>Novipirellula</taxon>
    </lineage>
</organism>
<feature type="transmembrane region" description="Helical" evidence="7">
    <location>
        <begin position="498"/>
        <end position="519"/>
    </location>
</feature>
<feature type="transmembrane region" description="Helical" evidence="7">
    <location>
        <begin position="614"/>
        <end position="634"/>
    </location>
</feature>
<feature type="compositionally biased region" description="Basic and acidic residues" evidence="6">
    <location>
        <begin position="1074"/>
        <end position="1085"/>
    </location>
</feature>
<dbReference type="PANTHER" id="PTHR30347">
    <property type="entry name" value="POTASSIUM CHANNEL RELATED"/>
    <property type="match status" value="1"/>
</dbReference>
<dbReference type="SUPFAM" id="SSF82689">
    <property type="entry name" value="Mechanosensitive channel protein MscS (YggB), C-terminal domain"/>
    <property type="match status" value="1"/>
</dbReference>
<feature type="transmembrane region" description="Helical" evidence="7">
    <location>
        <begin position="579"/>
        <end position="602"/>
    </location>
</feature>
<evidence type="ECO:0000259" key="8">
    <source>
        <dbReference type="Pfam" id="PF00924"/>
    </source>
</evidence>
<dbReference type="EMBL" id="SJPJ01000001">
    <property type="protein sequence ID" value="TWT84514.1"/>
    <property type="molecule type" value="Genomic_DNA"/>
</dbReference>
<evidence type="ECO:0000256" key="1">
    <source>
        <dbReference type="ARBA" id="ARBA00004651"/>
    </source>
</evidence>
<evidence type="ECO:0000256" key="5">
    <source>
        <dbReference type="ARBA" id="ARBA00023136"/>
    </source>
</evidence>
<dbReference type="Pfam" id="PF00924">
    <property type="entry name" value="MS_channel_2nd"/>
    <property type="match status" value="1"/>
</dbReference>
<dbReference type="GO" id="GO:0008381">
    <property type="term" value="F:mechanosensitive monoatomic ion channel activity"/>
    <property type="evidence" value="ECO:0007669"/>
    <property type="project" value="UniProtKB-ARBA"/>
</dbReference>
<feature type="compositionally biased region" description="Basic residues" evidence="6">
    <location>
        <begin position="1086"/>
        <end position="1096"/>
    </location>
</feature>
<keyword evidence="2" id="KW-1003">Cell membrane</keyword>
<name>A0A5C5ZB35_9BACT</name>